<dbReference type="STRING" id="623280.SAMN05660226_01869"/>
<dbReference type="AlphaFoldDB" id="A0A1T5C582"/>
<name>A0A1T5C582_9SPHI</name>
<gene>
    <name evidence="4" type="ORF">SAMN05660226_01869</name>
</gene>
<dbReference type="EMBL" id="FUYS01000004">
    <property type="protein sequence ID" value="SKB54668.1"/>
    <property type="molecule type" value="Genomic_DNA"/>
</dbReference>
<dbReference type="InterPro" id="IPR001789">
    <property type="entry name" value="Sig_transdc_resp-reg_receiver"/>
</dbReference>
<dbReference type="SMART" id="SM00448">
    <property type="entry name" value="REC"/>
    <property type="match status" value="1"/>
</dbReference>
<dbReference type="OrthoDB" id="5432534at2"/>
<evidence type="ECO:0000259" key="3">
    <source>
        <dbReference type="PROSITE" id="PS50110"/>
    </source>
</evidence>
<dbReference type="PROSITE" id="PS50110">
    <property type="entry name" value="RESPONSE_REGULATORY"/>
    <property type="match status" value="1"/>
</dbReference>
<protein>
    <submittedName>
        <fullName evidence="4">Response regulator receiver domain-containing protein</fullName>
    </submittedName>
</protein>
<keyword evidence="5" id="KW-1185">Reference proteome</keyword>
<evidence type="ECO:0000313" key="5">
    <source>
        <dbReference type="Proteomes" id="UP000190541"/>
    </source>
</evidence>
<dbReference type="Pfam" id="PF00072">
    <property type="entry name" value="Response_reg"/>
    <property type="match status" value="1"/>
</dbReference>
<dbReference type="InterPro" id="IPR011006">
    <property type="entry name" value="CheY-like_superfamily"/>
</dbReference>
<proteinExistence type="predicted"/>
<sequence length="121" mass="14073">MNMSTKKTVVVLEDDVAIGELLEYLLTEENIEVKLFDRAVPFEREMEQLHADLYLLDIMLPDGDGYEICCKLRKREKTSHTPILLISAHFENIQNGCNAEGFIKKPFHIDELMNHVKRQLQ</sequence>
<dbReference type="InterPro" id="IPR050595">
    <property type="entry name" value="Bact_response_regulator"/>
</dbReference>
<evidence type="ECO:0000313" key="4">
    <source>
        <dbReference type="EMBL" id="SKB54668.1"/>
    </source>
</evidence>
<accession>A0A1T5C582</accession>
<organism evidence="4 5">
    <name type="scientific">Parapedobacter luteus</name>
    <dbReference type="NCBI Taxonomy" id="623280"/>
    <lineage>
        <taxon>Bacteria</taxon>
        <taxon>Pseudomonadati</taxon>
        <taxon>Bacteroidota</taxon>
        <taxon>Sphingobacteriia</taxon>
        <taxon>Sphingobacteriales</taxon>
        <taxon>Sphingobacteriaceae</taxon>
        <taxon>Parapedobacter</taxon>
    </lineage>
</organism>
<reference evidence="4 5" key="1">
    <citation type="submission" date="2017-02" db="EMBL/GenBank/DDBJ databases">
        <authorList>
            <person name="Peterson S.W."/>
        </authorList>
    </citation>
    <scope>NUCLEOTIDE SEQUENCE [LARGE SCALE GENOMIC DNA]</scope>
    <source>
        <strain evidence="4 5">DSM 22899</strain>
    </source>
</reference>
<dbReference type="Proteomes" id="UP000190541">
    <property type="component" value="Unassembled WGS sequence"/>
</dbReference>
<dbReference type="Gene3D" id="3.40.50.2300">
    <property type="match status" value="1"/>
</dbReference>
<evidence type="ECO:0000256" key="2">
    <source>
        <dbReference type="PROSITE-ProRule" id="PRU00169"/>
    </source>
</evidence>
<dbReference type="PANTHER" id="PTHR44591">
    <property type="entry name" value="STRESS RESPONSE REGULATOR PROTEIN 1"/>
    <property type="match status" value="1"/>
</dbReference>
<dbReference type="GO" id="GO:0000160">
    <property type="term" value="P:phosphorelay signal transduction system"/>
    <property type="evidence" value="ECO:0007669"/>
    <property type="project" value="InterPro"/>
</dbReference>
<dbReference type="SUPFAM" id="SSF52172">
    <property type="entry name" value="CheY-like"/>
    <property type="match status" value="1"/>
</dbReference>
<feature type="modified residue" description="4-aspartylphosphate" evidence="2">
    <location>
        <position position="57"/>
    </location>
</feature>
<dbReference type="PANTHER" id="PTHR44591:SF3">
    <property type="entry name" value="RESPONSE REGULATORY DOMAIN-CONTAINING PROTEIN"/>
    <property type="match status" value="1"/>
</dbReference>
<evidence type="ECO:0000256" key="1">
    <source>
        <dbReference type="ARBA" id="ARBA00022553"/>
    </source>
</evidence>
<feature type="domain" description="Response regulatory" evidence="3">
    <location>
        <begin position="8"/>
        <end position="120"/>
    </location>
</feature>
<keyword evidence="1 2" id="KW-0597">Phosphoprotein</keyword>